<dbReference type="SUPFAM" id="SSF52821">
    <property type="entry name" value="Rhodanese/Cell cycle control phosphatase"/>
    <property type="match status" value="1"/>
</dbReference>
<comment type="subunit">
    <text evidence="8">Homodimer. Forms a stable heterotetrameric complex of 2 MoeB and 2 MoaD during adenylation of MoaD.</text>
</comment>
<dbReference type="PANTHER" id="PTHR10953">
    <property type="entry name" value="UBIQUITIN-ACTIVATING ENZYME E1"/>
    <property type="match status" value="1"/>
</dbReference>
<dbReference type="EMBL" id="NFZS01000003">
    <property type="protein sequence ID" value="RAO76018.1"/>
    <property type="molecule type" value="Genomic_DNA"/>
</dbReference>
<keyword evidence="16" id="KW-1185">Reference proteome</keyword>
<dbReference type="InterPro" id="IPR035985">
    <property type="entry name" value="Ubiquitin-activating_enz"/>
</dbReference>
<dbReference type="InterPro" id="IPR001763">
    <property type="entry name" value="Rhodanese-like_dom"/>
</dbReference>
<evidence type="ECO:0000256" key="9">
    <source>
        <dbReference type="ARBA" id="ARBA00066884"/>
    </source>
</evidence>
<dbReference type="CDD" id="cd00757">
    <property type="entry name" value="ThiF_MoeB_HesA_family"/>
    <property type="match status" value="1"/>
</dbReference>
<dbReference type="FunFam" id="3.40.50.720:FF:000033">
    <property type="entry name" value="Adenylyltransferase and sulfurtransferase MOCS3"/>
    <property type="match status" value="1"/>
</dbReference>
<evidence type="ECO:0000256" key="3">
    <source>
        <dbReference type="ARBA" id="ARBA00022679"/>
    </source>
</evidence>
<dbReference type="InterPro" id="IPR036873">
    <property type="entry name" value="Rhodanese-like_dom_sf"/>
</dbReference>
<accession>A0A328P1G3</accession>
<gene>
    <name evidence="15" type="ORF">CA260_11825</name>
</gene>
<comment type="pathway">
    <text evidence="1">Cofactor biosynthesis; molybdopterin biosynthesis.</text>
</comment>
<dbReference type="AlphaFoldDB" id="A0A328P1G3"/>
<dbReference type="RefSeq" id="WP_111983309.1">
    <property type="nucleotide sequence ID" value="NZ_NFZS01000003.1"/>
</dbReference>
<dbReference type="InterPro" id="IPR000594">
    <property type="entry name" value="ThiF_NAD_FAD-bd"/>
</dbReference>
<dbReference type="NCBIfam" id="NF004281">
    <property type="entry name" value="PRK05690.1"/>
    <property type="match status" value="1"/>
</dbReference>
<comment type="function">
    <text evidence="7">Catalyzes the adenylation by ATP of the carboxyl group of the C-terminal glycine of sulfur carrier protein MoaD.</text>
</comment>
<dbReference type="Pfam" id="PF00581">
    <property type="entry name" value="Rhodanese"/>
    <property type="match status" value="1"/>
</dbReference>
<protein>
    <recommendedName>
        <fullName evidence="10">Molybdopterin-synthase adenylyltransferase</fullName>
        <ecNumber evidence="9">2.7.7.80</ecNumber>
    </recommendedName>
    <alternativeName>
        <fullName evidence="13">MoaD protein adenylase</fullName>
    </alternativeName>
    <alternativeName>
        <fullName evidence="11">Molybdopterin-converting factor subunit 1 adenylase</fullName>
    </alternativeName>
    <alternativeName>
        <fullName evidence="12">Sulfur carrier protein MoaD adenylyltransferase</fullName>
    </alternativeName>
</protein>
<dbReference type="Gene3D" id="3.40.50.720">
    <property type="entry name" value="NAD(P)-binding Rossmann-like Domain"/>
    <property type="match status" value="1"/>
</dbReference>
<evidence type="ECO:0000256" key="1">
    <source>
        <dbReference type="ARBA" id="ARBA00005046"/>
    </source>
</evidence>
<reference evidence="15 16" key="1">
    <citation type="journal article" date="2018" name="Genet. Mol. Biol.">
        <title>The genome sequence of Dyella jiangningensis FCAV SCS01 from a lignocellulose-decomposing microbial consortium metagenome reveals potential for biotechnological applications.</title>
        <authorList>
            <person name="Desiderato J.G."/>
            <person name="Alvarenga D.O."/>
            <person name="Constancio M.T.L."/>
            <person name="Alves L.M.C."/>
            <person name="Varani A.M."/>
        </authorList>
    </citation>
    <scope>NUCLEOTIDE SEQUENCE [LARGE SCALE GENOMIC DNA]</scope>
    <source>
        <strain evidence="15 16">FCAV SCS01</strain>
    </source>
</reference>
<evidence type="ECO:0000313" key="16">
    <source>
        <dbReference type="Proteomes" id="UP000248926"/>
    </source>
</evidence>
<comment type="catalytic activity">
    <reaction evidence="6">
        <text>[molybdopterin-synthase sulfur-carrier protein]-C-terminal Gly-Gly + ATP + H(+) = [molybdopterin-synthase sulfur-carrier protein]-C-terminal Gly-Gly-AMP + diphosphate</text>
        <dbReference type="Rhea" id="RHEA:43616"/>
        <dbReference type="Rhea" id="RHEA-COMP:12159"/>
        <dbReference type="Rhea" id="RHEA-COMP:12202"/>
        <dbReference type="ChEBI" id="CHEBI:15378"/>
        <dbReference type="ChEBI" id="CHEBI:30616"/>
        <dbReference type="ChEBI" id="CHEBI:33019"/>
        <dbReference type="ChEBI" id="CHEBI:90618"/>
        <dbReference type="ChEBI" id="CHEBI:90778"/>
        <dbReference type="EC" id="2.7.7.80"/>
    </reaction>
</comment>
<dbReference type="Proteomes" id="UP000248926">
    <property type="component" value="Unassembled WGS sequence"/>
</dbReference>
<evidence type="ECO:0000256" key="6">
    <source>
        <dbReference type="ARBA" id="ARBA00052218"/>
    </source>
</evidence>
<evidence type="ECO:0000256" key="4">
    <source>
        <dbReference type="ARBA" id="ARBA00022741"/>
    </source>
</evidence>
<evidence type="ECO:0000256" key="5">
    <source>
        <dbReference type="ARBA" id="ARBA00022840"/>
    </source>
</evidence>
<evidence type="ECO:0000256" key="2">
    <source>
        <dbReference type="ARBA" id="ARBA00009919"/>
    </source>
</evidence>
<evidence type="ECO:0000259" key="14">
    <source>
        <dbReference type="PROSITE" id="PS50206"/>
    </source>
</evidence>
<evidence type="ECO:0000256" key="7">
    <source>
        <dbReference type="ARBA" id="ARBA00055169"/>
    </source>
</evidence>
<evidence type="ECO:0000256" key="12">
    <source>
        <dbReference type="ARBA" id="ARBA00075328"/>
    </source>
</evidence>
<name>A0A328P1G3_9GAMM</name>
<keyword evidence="3" id="KW-0808">Transferase</keyword>
<evidence type="ECO:0000256" key="10">
    <source>
        <dbReference type="ARBA" id="ARBA00073635"/>
    </source>
</evidence>
<dbReference type="GO" id="GO:0061605">
    <property type="term" value="F:molybdopterin-synthase adenylyltransferase activity"/>
    <property type="evidence" value="ECO:0007669"/>
    <property type="project" value="UniProtKB-EC"/>
</dbReference>
<dbReference type="GO" id="GO:0005524">
    <property type="term" value="F:ATP binding"/>
    <property type="evidence" value="ECO:0007669"/>
    <property type="project" value="UniProtKB-KW"/>
</dbReference>
<evidence type="ECO:0000256" key="11">
    <source>
        <dbReference type="ARBA" id="ARBA00075110"/>
    </source>
</evidence>
<dbReference type="EC" id="2.7.7.80" evidence="9"/>
<dbReference type="PROSITE" id="PS50206">
    <property type="entry name" value="RHODANESE_3"/>
    <property type="match status" value="1"/>
</dbReference>
<dbReference type="NCBIfam" id="NF006444">
    <property type="entry name" value="PRK08762.1"/>
    <property type="match status" value="1"/>
</dbReference>
<dbReference type="InterPro" id="IPR045886">
    <property type="entry name" value="ThiF/MoeB/HesA"/>
</dbReference>
<sequence length="388" mass="41305">MTSLNRDSWLDALRASIPEISPSDALARQAQGGLLIDVREDGERASGTPVGAVGLSRGFLELRIEQIEADRQRPIAVLCGSGQRSLLASEALQRMGYRQVASVAGGFQRWKAEGLPVAAGALDGDAAERYARQLQLPQVGETGQAKLSTARIALLGAGGLGAPAALYLAAAGVGQLTLIDDDRVERSNLHRQVIHADARVGMHKTESARITLAALNPRVRVEIRNERLQADNVERLLADHDLVIDGADNFPARYLVAAASQRLRLPMIYGAVERFTGQVSVFDPRRADSPCYRCLFPEPPSAAEAPNCSEAGVLGVLPGIVGLLQATEALKLILGIGEPLVGRLLGFDALAMRFRETRLPRDPLCPGCGSHVAFGGYQDIAELCASAG</sequence>
<dbReference type="CDD" id="cd00158">
    <property type="entry name" value="RHOD"/>
    <property type="match status" value="1"/>
</dbReference>
<evidence type="ECO:0000256" key="13">
    <source>
        <dbReference type="ARBA" id="ARBA00078531"/>
    </source>
</evidence>
<comment type="caution">
    <text evidence="15">The sequence shown here is derived from an EMBL/GenBank/DDBJ whole genome shotgun (WGS) entry which is preliminary data.</text>
</comment>
<feature type="domain" description="Rhodanese" evidence="14">
    <location>
        <begin position="29"/>
        <end position="119"/>
    </location>
</feature>
<dbReference type="GO" id="GO:0004792">
    <property type="term" value="F:thiosulfate-cyanide sulfurtransferase activity"/>
    <property type="evidence" value="ECO:0007669"/>
    <property type="project" value="TreeGrafter"/>
</dbReference>
<dbReference type="GO" id="GO:0008641">
    <property type="term" value="F:ubiquitin-like modifier activating enzyme activity"/>
    <property type="evidence" value="ECO:0007669"/>
    <property type="project" value="InterPro"/>
</dbReference>
<dbReference type="OrthoDB" id="9804286at2"/>
<dbReference type="Gene3D" id="3.40.250.10">
    <property type="entry name" value="Rhodanese-like domain"/>
    <property type="match status" value="1"/>
</dbReference>
<evidence type="ECO:0000256" key="8">
    <source>
        <dbReference type="ARBA" id="ARBA00063809"/>
    </source>
</evidence>
<proteinExistence type="inferred from homology"/>
<keyword evidence="5" id="KW-0067">ATP-binding</keyword>
<evidence type="ECO:0000313" key="15">
    <source>
        <dbReference type="EMBL" id="RAO76018.1"/>
    </source>
</evidence>
<dbReference type="GO" id="GO:0008146">
    <property type="term" value="F:sulfotransferase activity"/>
    <property type="evidence" value="ECO:0007669"/>
    <property type="project" value="TreeGrafter"/>
</dbReference>
<dbReference type="Pfam" id="PF00899">
    <property type="entry name" value="ThiF"/>
    <property type="match status" value="1"/>
</dbReference>
<dbReference type="GO" id="GO:0005829">
    <property type="term" value="C:cytosol"/>
    <property type="evidence" value="ECO:0007669"/>
    <property type="project" value="TreeGrafter"/>
</dbReference>
<organism evidence="15 16">
    <name type="scientific">Dyella jiangningensis</name>
    <dbReference type="NCBI Taxonomy" id="1379159"/>
    <lineage>
        <taxon>Bacteria</taxon>
        <taxon>Pseudomonadati</taxon>
        <taxon>Pseudomonadota</taxon>
        <taxon>Gammaproteobacteria</taxon>
        <taxon>Lysobacterales</taxon>
        <taxon>Rhodanobacteraceae</taxon>
        <taxon>Dyella</taxon>
    </lineage>
</organism>
<keyword evidence="4" id="KW-0547">Nucleotide-binding</keyword>
<dbReference type="PANTHER" id="PTHR10953:SF102">
    <property type="entry name" value="ADENYLYLTRANSFERASE AND SULFURTRANSFERASE MOCS3"/>
    <property type="match status" value="1"/>
</dbReference>
<dbReference type="SMART" id="SM00450">
    <property type="entry name" value="RHOD"/>
    <property type="match status" value="1"/>
</dbReference>
<dbReference type="SUPFAM" id="SSF69572">
    <property type="entry name" value="Activating enzymes of the ubiquitin-like proteins"/>
    <property type="match status" value="1"/>
</dbReference>
<comment type="similarity">
    <text evidence="2">Belongs to the HesA/MoeB/ThiF family.</text>
</comment>